<sequence>SHFRKMYIRNEDPEYHIHAPNSPHLVHSTEAFGTETFGASPVNSTPLIEKTCISQPTSKSKSNRKPIEAKECPLSDDLSRVPVVTPIERTDETVDTQTGPIKV</sequence>
<feature type="compositionally biased region" description="Basic and acidic residues" evidence="1">
    <location>
        <begin position="65"/>
        <end position="79"/>
    </location>
</feature>
<protein>
    <submittedName>
        <fullName evidence="2">Uncharacterized protein</fullName>
    </submittedName>
</protein>
<feature type="region of interest" description="Disordered" evidence="1">
    <location>
        <begin position="54"/>
        <end position="103"/>
    </location>
</feature>
<dbReference type="EMBL" id="BTSY01000004">
    <property type="protein sequence ID" value="GMT24458.1"/>
    <property type="molecule type" value="Genomic_DNA"/>
</dbReference>
<proteinExistence type="predicted"/>
<dbReference type="AlphaFoldDB" id="A0AAV5W187"/>
<accession>A0AAV5W187</accession>
<keyword evidence="3" id="KW-1185">Reference proteome</keyword>
<comment type="caution">
    <text evidence="2">The sequence shown here is derived from an EMBL/GenBank/DDBJ whole genome shotgun (WGS) entry which is preliminary data.</text>
</comment>
<gene>
    <name evidence="2" type="ORF">PFISCL1PPCAC_15755</name>
</gene>
<organism evidence="2 3">
    <name type="scientific">Pristionchus fissidentatus</name>
    <dbReference type="NCBI Taxonomy" id="1538716"/>
    <lineage>
        <taxon>Eukaryota</taxon>
        <taxon>Metazoa</taxon>
        <taxon>Ecdysozoa</taxon>
        <taxon>Nematoda</taxon>
        <taxon>Chromadorea</taxon>
        <taxon>Rhabditida</taxon>
        <taxon>Rhabditina</taxon>
        <taxon>Diplogasteromorpha</taxon>
        <taxon>Diplogasteroidea</taxon>
        <taxon>Neodiplogasteridae</taxon>
        <taxon>Pristionchus</taxon>
    </lineage>
</organism>
<name>A0AAV5W187_9BILA</name>
<reference evidence="2" key="1">
    <citation type="submission" date="2023-10" db="EMBL/GenBank/DDBJ databases">
        <title>Genome assembly of Pristionchus species.</title>
        <authorList>
            <person name="Yoshida K."/>
            <person name="Sommer R.J."/>
        </authorList>
    </citation>
    <scope>NUCLEOTIDE SEQUENCE</scope>
    <source>
        <strain evidence="2">RS5133</strain>
    </source>
</reference>
<feature type="non-terminal residue" evidence="2">
    <location>
        <position position="1"/>
    </location>
</feature>
<evidence type="ECO:0000256" key="1">
    <source>
        <dbReference type="SAM" id="MobiDB-lite"/>
    </source>
</evidence>
<dbReference type="Proteomes" id="UP001432322">
    <property type="component" value="Unassembled WGS sequence"/>
</dbReference>
<evidence type="ECO:0000313" key="2">
    <source>
        <dbReference type="EMBL" id="GMT24458.1"/>
    </source>
</evidence>
<feature type="non-terminal residue" evidence="2">
    <location>
        <position position="103"/>
    </location>
</feature>
<evidence type="ECO:0000313" key="3">
    <source>
        <dbReference type="Proteomes" id="UP001432322"/>
    </source>
</evidence>